<gene>
    <name evidence="2" type="ORF">Glove_140g144</name>
</gene>
<accession>A0A397IUZ8</accession>
<feature type="transmembrane region" description="Helical" evidence="1">
    <location>
        <begin position="106"/>
        <end position="127"/>
    </location>
</feature>
<evidence type="ECO:0000313" key="2">
    <source>
        <dbReference type="EMBL" id="RHZ79835.1"/>
    </source>
</evidence>
<feature type="transmembrane region" description="Helical" evidence="1">
    <location>
        <begin position="163"/>
        <end position="187"/>
    </location>
</feature>
<dbReference type="Proteomes" id="UP000266861">
    <property type="component" value="Unassembled WGS sequence"/>
</dbReference>
<dbReference type="AlphaFoldDB" id="A0A397IUZ8"/>
<keyword evidence="1" id="KW-0812">Transmembrane</keyword>
<dbReference type="EMBL" id="PQFF01000131">
    <property type="protein sequence ID" value="RHZ79835.1"/>
    <property type="molecule type" value="Genomic_DNA"/>
</dbReference>
<comment type="caution">
    <text evidence="2">The sequence shown here is derived from an EMBL/GenBank/DDBJ whole genome shotgun (WGS) entry which is preliminary data.</text>
</comment>
<reference evidence="2 3" key="1">
    <citation type="submission" date="2018-08" db="EMBL/GenBank/DDBJ databases">
        <title>Genome and evolution of the arbuscular mycorrhizal fungus Diversispora epigaea (formerly Glomus versiforme) and its bacterial endosymbionts.</title>
        <authorList>
            <person name="Sun X."/>
            <person name="Fei Z."/>
            <person name="Harrison M."/>
        </authorList>
    </citation>
    <scope>NUCLEOTIDE SEQUENCE [LARGE SCALE GENOMIC DNA]</scope>
    <source>
        <strain evidence="2 3">IT104</strain>
    </source>
</reference>
<protein>
    <recommendedName>
        <fullName evidence="4">MARVEL domain-containing protein</fullName>
    </recommendedName>
</protein>
<name>A0A397IUZ8_9GLOM</name>
<evidence type="ECO:0000313" key="3">
    <source>
        <dbReference type="Proteomes" id="UP000266861"/>
    </source>
</evidence>
<keyword evidence="3" id="KW-1185">Reference proteome</keyword>
<dbReference type="OrthoDB" id="10538260at2759"/>
<evidence type="ECO:0000256" key="1">
    <source>
        <dbReference type="SAM" id="Phobius"/>
    </source>
</evidence>
<evidence type="ECO:0008006" key="4">
    <source>
        <dbReference type="Google" id="ProtNLM"/>
    </source>
</evidence>
<organism evidence="2 3">
    <name type="scientific">Diversispora epigaea</name>
    <dbReference type="NCBI Taxonomy" id="1348612"/>
    <lineage>
        <taxon>Eukaryota</taxon>
        <taxon>Fungi</taxon>
        <taxon>Fungi incertae sedis</taxon>
        <taxon>Mucoromycota</taxon>
        <taxon>Glomeromycotina</taxon>
        <taxon>Glomeromycetes</taxon>
        <taxon>Diversisporales</taxon>
        <taxon>Diversisporaceae</taxon>
        <taxon>Diversispora</taxon>
    </lineage>
</organism>
<sequence>MNLNLDNLYDNFVLRSTFQRWYRIIQLLLIIMITILELSQVSLYRTFSLKSKEDGYQVPGYFSPDSFSLFGVKPFVLLSCSVTLLFASIYVSLFKEIFEKENFKKFLFAIDILMVILWFATLLASYLPPKLISEEGEIFCVSRITEINPDYHNSDAKDLCNTYLISMGLGLILLSTFTLSTIFSWMIHKNEGTLQRIDSFV</sequence>
<proteinExistence type="predicted"/>
<feature type="transmembrane region" description="Helical" evidence="1">
    <location>
        <begin position="75"/>
        <end position="94"/>
    </location>
</feature>
<keyword evidence="1" id="KW-0472">Membrane</keyword>
<keyword evidence="1" id="KW-1133">Transmembrane helix</keyword>
<feature type="transmembrane region" description="Helical" evidence="1">
    <location>
        <begin position="21"/>
        <end position="43"/>
    </location>
</feature>